<dbReference type="Proteomes" id="UP000447434">
    <property type="component" value="Chromosome 7"/>
</dbReference>
<keyword evidence="3" id="KW-1185">Reference proteome</keyword>
<feature type="signal peptide" evidence="1">
    <location>
        <begin position="1"/>
        <end position="28"/>
    </location>
</feature>
<dbReference type="InterPro" id="IPR035513">
    <property type="entry name" value="Invertase/methylesterase_inhib"/>
</dbReference>
<keyword evidence="1" id="KW-0732">Signal</keyword>
<sequence length="82" mass="8872">MMFALILSTQVLEALMLMSMVKVMETKANDALNKIHDLQNAGSSAGLSSCASKYNAILVADIPSATEALQKGNPQVCRRWCK</sequence>
<evidence type="ECO:0000256" key="1">
    <source>
        <dbReference type="SAM" id="SignalP"/>
    </source>
</evidence>
<dbReference type="OrthoDB" id="1918674at2759"/>
<dbReference type="EMBL" id="WOCE01000007">
    <property type="protein sequence ID" value="KAE9609992.1"/>
    <property type="molecule type" value="Genomic_DNA"/>
</dbReference>
<evidence type="ECO:0000313" key="2">
    <source>
        <dbReference type="EMBL" id="KAE9609992.1"/>
    </source>
</evidence>
<evidence type="ECO:0000313" key="3">
    <source>
        <dbReference type="Proteomes" id="UP000447434"/>
    </source>
</evidence>
<accession>A0A6A4Q8A5</accession>
<organism evidence="2 3">
    <name type="scientific">Lupinus albus</name>
    <name type="common">White lupine</name>
    <name type="synonym">Lupinus termis</name>
    <dbReference type="NCBI Taxonomy" id="3870"/>
    <lineage>
        <taxon>Eukaryota</taxon>
        <taxon>Viridiplantae</taxon>
        <taxon>Streptophyta</taxon>
        <taxon>Embryophyta</taxon>
        <taxon>Tracheophyta</taxon>
        <taxon>Spermatophyta</taxon>
        <taxon>Magnoliopsida</taxon>
        <taxon>eudicotyledons</taxon>
        <taxon>Gunneridae</taxon>
        <taxon>Pentapetalae</taxon>
        <taxon>rosids</taxon>
        <taxon>fabids</taxon>
        <taxon>Fabales</taxon>
        <taxon>Fabaceae</taxon>
        <taxon>Papilionoideae</taxon>
        <taxon>50 kb inversion clade</taxon>
        <taxon>genistoids sensu lato</taxon>
        <taxon>core genistoids</taxon>
        <taxon>Genisteae</taxon>
        <taxon>Lupinus</taxon>
    </lineage>
</organism>
<dbReference type="SUPFAM" id="SSF101148">
    <property type="entry name" value="Plant invertase/pectin methylesterase inhibitor"/>
    <property type="match status" value="1"/>
</dbReference>
<proteinExistence type="predicted"/>
<gene>
    <name evidence="2" type="ORF">Lalb_Chr07g0181921</name>
</gene>
<name>A0A6A4Q8A5_LUPAL</name>
<reference evidence="3" key="1">
    <citation type="journal article" date="2020" name="Nat. Commun.">
        <title>Genome sequence of the cluster root forming white lupin.</title>
        <authorList>
            <person name="Hufnagel B."/>
            <person name="Marques A."/>
            <person name="Soriano A."/>
            <person name="Marques L."/>
            <person name="Divol F."/>
            <person name="Doumas P."/>
            <person name="Sallet E."/>
            <person name="Mancinotti D."/>
            <person name="Carrere S."/>
            <person name="Marande W."/>
            <person name="Arribat S."/>
            <person name="Keller J."/>
            <person name="Huneau C."/>
            <person name="Blein T."/>
            <person name="Aime D."/>
            <person name="Laguerre M."/>
            <person name="Taylor J."/>
            <person name="Schubert V."/>
            <person name="Nelson M."/>
            <person name="Geu-Flores F."/>
            <person name="Crespi M."/>
            <person name="Gallardo-Guerrero K."/>
            <person name="Delaux P.-M."/>
            <person name="Salse J."/>
            <person name="Berges H."/>
            <person name="Guyot R."/>
            <person name="Gouzy J."/>
            <person name="Peret B."/>
        </authorList>
    </citation>
    <scope>NUCLEOTIDE SEQUENCE [LARGE SCALE GENOMIC DNA]</scope>
    <source>
        <strain evidence="3">cv. Amiga</strain>
    </source>
</reference>
<dbReference type="Gene3D" id="1.20.140.40">
    <property type="entry name" value="Invertase/pectin methylesterase inhibitor family protein"/>
    <property type="match status" value="1"/>
</dbReference>
<dbReference type="AlphaFoldDB" id="A0A6A4Q8A5"/>
<comment type="caution">
    <text evidence="2">The sequence shown here is derived from an EMBL/GenBank/DDBJ whole genome shotgun (WGS) entry which is preliminary data.</text>
</comment>
<feature type="chain" id="PRO_5025630593" evidence="1">
    <location>
        <begin position="29"/>
        <end position="82"/>
    </location>
</feature>
<protein>
    <submittedName>
        <fullName evidence="2">Putative pectinesterase inhibitor domain-containing protein</fullName>
    </submittedName>
</protein>